<reference evidence="4" key="1">
    <citation type="journal article" date="2013" name="Genetics">
        <title>The draft genome and transcriptome of Panagrellus redivivus are shaped by the harsh demands of a free-living lifestyle.</title>
        <authorList>
            <person name="Srinivasan J."/>
            <person name="Dillman A.R."/>
            <person name="Macchietto M.G."/>
            <person name="Heikkinen L."/>
            <person name="Lakso M."/>
            <person name="Fracchia K.M."/>
            <person name="Antoshechkin I."/>
            <person name="Mortazavi A."/>
            <person name="Wong G."/>
            <person name="Sternberg P.W."/>
        </authorList>
    </citation>
    <scope>NUCLEOTIDE SEQUENCE [LARGE SCALE GENOMIC DNA]</scope>
    <source>
        <strain evidence="4">MT8872</strain>
    </source>
</reference>
<evidence type="ECO:0000259" key="2">
    <source>
        <dbReference type="PROSITE" id="PS50821"/>
    </source>
</evidence>
<feature type="domain" description="PAZ" evidence="2">
    <location>
        <begin position="346"/>
        <end position="480"/>
    </location>
</feature>
<evidence type="ECO:0000313" key="5">
    <source>
        <dbReference type="WBParaSite" id="Pan_g8825.t1"/>
    </source>
</evidence>
<feature type="compositionally biased region" description="Basic and acidic residues" evidence="1">
    <location>
        <begin position="406"/>
        <end position="420"/>
    </location>
</feature>
<reference evidence="5" key="2">
    <citation type="submission" date="2020-10" db="UniProtKB">
        <authorList>
            <consortium name="WormBaseParasite"/>
        </authorList>
    </citation>
    <scope>IDENTIFICATION</scope>
</reference>
<organism evidence="4 5">
    <name type="scientific">Panagrellus redivivus</name>
    <name type="common">Microworm</name>
    <dbReference type="NCBI Taxonomy" id="6233"/>
    <lineage>
        <taxon>Eukaryota</taxon>
        <taxon>Metazoa</taxon>
        <taxon>Ecdysozoa</taxon>
        <taxon>Nematoda</taxon>
        <taxon>Chromadorea</taxon>
        <taxon>Rhabditida</taxon>
        <taxon>Tylenchina</taxon>
        <taxon>Panagrolaimomorpha</taxon>
        <taxon>Panagrolaimoidea</taxon>
        <taxon>Panagrolaimidae</taxon>
        <taxon>Panagrellus</taxon>
    </lineage>
</organism>
<feature type="compositionally biased region" description="Polar residues" evidence="1">
    <location>
        <begin position="1"/>
        <end position="12"/>
    </location>
</feature>
<name>A0A7E4WBS1_PANRE</name>
<dbReference type="Gene3D" id="2.170.260.10">
    <property type="entry name" value="paz domain"/>
    <property type="match status" value="1"/>
</dbReference>
<feature type="region of interest" description="Disordered" evidence="1">
    <location>
        <begin position="1"/>
        <end position="91"/>
    </location>
</feature>
<dbReference type="AlphaFoldDB" id="A0A7E4WBS1"/>
<dbReference type="SUPFAM" id="SSF101690">
    <property type="entry name" value="PAZ domain"/>
    <property type="match status" value="1"/>
</dbReference>
<keyword evidence="4" id="KW-1185">Reference proteome</keyword>
<dbReference type="WBParaSite" id="Pan_g8825.t1">
    <property type="protein sequence ID" value="Pan_g8825.t1"/>
    <property type="gene ID" value="Pan_g8825"/>
</dbReference>
<sequence length="1019" mass="115616">MHRPFGSSSRTTGPYDRRERGGDRNNGNNRRGSSQQSSRDSGSSRPGGPAGGGGYGGRAGGVGHGGSAGRGGRSYGDRDNRSGQPGPSEPLVKQEVLSRTHLGRAQPNVPATIPVVTPAAVTCNTKTLKFEVKKKIYQYELKFKGFKGRSQKEEGVEIFRAANNDASKNAKYRAFNKIFYLLLENYQTFFRSDEKVGKDYIHLYAFDRSCLFYSSLDLLEKREERNFTIHTHEIPYEYRTFVAKFKTIEVRLVKTAILDVPSVESLKEREQRPILQFLDILFDQLAYKQDKFFVFGNKMFFKKDKETIWKDCYTFKSGIQKNVRMTEKGLALQIDIKHTVFYTPMPVLTYLQIMGVSASDLENPTRRKHIVGCLKGITVQTTHLENQRSFAVVGLSNNPARHEMFEYHPKDQEQDNERKDKEHRKKDRKYRERKEEPVSITISVAEYFEMHYKRPLKHPEFMCVVSRRCMFPLELLMIMPGQRVPREKMSDQLTAQMIKRCQTMPAALIENLETNRGEAGVRNNPIVKAAGIRINGQIEVKGEVIPKPAIVYKDCIVQLKTANWQQVSGFARSGDIVKMAIINAESKNGIDLNTWAYRFQSQARNLGLFIKEYMIFEFPGLKHYEDVKQFTKECVKEGFDLLLFLGDSKELHEAIKYSEIETSVVTQQIKIGSMEKGSDTIGNIIKKMNLKAGGWNHEVATAPVNLKLFKTDIIKSLLNDTVLIAIELCHPGATTRIDNFTNVKSVDPTCVGVAFSHDATASIQHGEYFLIPRRTVVIKTEKLSLIVIDAVKLFYTRMHRYPKKVLIYRGGISEGSFGDVIEYECGSVLKALQKAKLPLTVTMLVMQRKTNHRLFRGTTEMNKLKKDANCEEQNVASGTCIKSTITNPGYQEFIMSPQKPILGTVKPVVGTLIFQSTKGAFSLDQLIHLTHALCYQNEIITAPTTMPGLLRCASQLAQRGLNNWKCASTNKHLPDMHPSLMPQQIESLSEEQKHSMQQNALDRQMPVIKATINDKRYWA</sequence>
<feature type="compositionally biased region" description="Low complexity" evidence="1">
    <location>
        <begin position="25"/>
        <end position="47"/>
    </location>
</feature>
<dbReference type="Pfam" id="PF02170">
    <property type="entry name" value="PAZ"/>
    <property type="match status" value="1"/>
</dbReference>
<feature type="domain" description="Piwi" evidence="3">
    <location>
        <begin position="640"/>
        <end position="965"/>
    </location>
</feature>
<protein>
    <submittedName>
        <fullName evidence="5">Piwi domain-containing protein</fullName>
    </submittedName>
</protein>
<dbReference type="Gene3D" id="3.40.50.2300">
    <property type="match status" value="1"/>
</dbReference>
<dbReference type="Pfam" id="PF02171">
    <property type="entry name" value="Piwi"/>
    <property type="match status" value="1"/>
</dbReference>
<feature type="compositionally biased region" description="Gly residues" evidence="1">
    <location>
        <begin position="48"/>
        <end position="74"/>
    </location>
</feature>
<feature type="region of interest" description="Disordered" evidence="1">
    <location>
        <begin position="406"/>
        <end position="435"/>
    </location>
</feature>
<dbReference type="InterPro" id="IPR003165">
    <property type="entry name" value="Piwi"/>
</dbReference>
<accession>A0A7E4WBS1</accession>
<evidence type="ECO:0000259" key="3">
    <source>
        <dbReference type="PROSITE" id="PS50822"/>
    </source>
</evidence>
<dbReference type="PROSITE" id="PS50822">
    <property type="entry name" value="PIWI"/>
    <property type="match status" value="1"/>
</dbReference>
<dbReference type="GO" id="GO:0003723">
    <property type="term" value="F:RNA binding"/>
    <property type="evidence" value="ECO:0007669"/>
    <property type="project" value="InterPro"/>
</dbReference>
<evidence type="ECO:0000313" key="4">
    <source>
        <dbReference type="Proteomes" id="UP000492821"/>
    </source>
</evidence>
<dbReference type="CDD" id="cd02846">
    <property type="entry name" value="PAZ_argonaute_like"/>
    <property type="match status" value="1"/>
</dbReference>
<dbReference type="InterPro" id="IPR036397">
    <property type="entry name" value="RNaseH_sf"/>
</dbReference>
<dbReference type="SUPFAM" id="SSF53098">
    <property type="entry name" value="Ribonuclease H-like"/>
    <property type="match status" value="1"/>
</dbReference>
<proteinExistence type="predicted"/>
<dbReference type="PANTHER" id="PTHR22891">
    <property type="entry name" value="EUKARYOTIC TRANSLATION INITIATION FACTOR 2C"/>
    <property type="match status" value="1"/>
</dbReference>
<dbReference type="SMART" id="SM00950">
    <property type="entry name" value="Piwi"/>
    <property type="match status" value="1"/>
</dbReference>
<evidence type="ECO:0000256" key="1">
    <source>
        <dbReference type="SAM" id="MobiDB-lite"/>
    </source>
</evidence>
<dbReference type="Proteomes" id="UP000492821">
    <property type="component" value="Unassembled WGS sequence"/>
</dbReference>
<dbReference type="InterPro" id="IPR036085">
    <property type="entry name" value="PAZ_dom_sf"/>
</dbReference>
<dbReference type="PROSITE" id="PS50821">
    <property type="entry name" value="PAZ"/>
    <property type="match status" value="1"/>
</dbReference>
<dbReference type="InterPro" id="IPR012337">
    <property type="entry name" value="RNaseH-like_sf"/>
</dbReference>
<dbReference type="InterPro" id="IPR003100">
    <property type="entry name" value="PAZ_dom"/>
</dbReference>
<dbReference type="Gene3D" id="3.30.420.10">
    <property type="entry name" value="Ribonuclease H-like superfamily/Ribonuclease H"/>
    <property type="match status" value="1"/>
</dbReference>